<dbReference type="EMBL" id="ASPP01015114">
    <property type="protein sequence ID" value="ETO18324.1"/>
    <property type="molecule type" value="Genomic_DNA"/>
</dbReference>
<evidence type="ECO:0000313" key="3">
    <source>
        <dbReference type="Proteomes" id="UP000023152"/>
    </source>
</evidence>
<comment type="caution">
    <text evidence="2">The sequence shown here is derived from an EMBL/GenBank/DDBJ whole genome shotgun (WGS) entry which is preliminary data.</text>
</comment>
<gene>
    <name evidence="2" type="ORF">RFI_18953</name>
</gene>
<proteinExistence type="predicted"/>
<keyword evidence="3" id="KW-1185">Reference proteome</keyword>
<name>X6MWX4_RETFI</name>
<evidence type="ECO:0000313" key="2">
    <source>
        <dbReference type="EMBL" id="ETO18324.1"/>
    </source>
</evidence>
<organism evidence="2 3">
    <name type="scientific">Reticulomyxa filosa</name>
    <dbReference type="NCBI Taxonomy" id="46433"/>
    <lineage>
        <taxon>Eukaryota</taxon>
        <taxon>Sar</taxon>
        <taxon>Rhizaria</taxon>
        <taxon>Retaria</taxon>
        <taxon>Foraminifera</taxon>
        <taxon>Monothalamids</taxon>
        <taxon>Reticulomyxidae</taxon>
        <taxon>Reticulomyxa</taxon>
    </lineage>
</organism>
<dbReference type="AlphaFoldDB" id="X6MWX4"/>
<evidence type="ECO:0000256" key="1">
    <source>
        <dbReference type="SAM" id="MobiDB-lite"/>
    </source>
</evidence>
<reference evidence="2 3" key="1">
    <citation type="journal article" date="2013" name="Curr. Biol.">
        <title>The Genome of the Foraminiferan Reticulomyxa filosa.</title>
        <authorList>
            <person name="Glockner G."/>
            <person name="Hulsmann N."/>
            <person name="Schleicher M."/>
            <person name="Noegel A.A."/>
            <person name="Eichinger L."/>
            <person name="Gallinger C."/>
            <person name="Pawlowski J."/>
            <person name="Sierra R."/>
            <person name="Euteneuer U."/>
            <person name="Pillet L."/>
            <person name="Moustafa A."/>
            <person name="Platzer M."/>
            <person name="Groth M."/>
            <person name="Szafranski K."/>
            <person name="Schliwa M."/>
        </authorList>
    </citation>
    <scope>NUCLEOTIDE SEQUENCE [LARGE SCALE GENOMIC DNA]</scope>
</reference>
<protein>
    <submittedName>
        <fullName evidence="2">Uncharacterized protein</fullName>
    </submittedName>
</protein>
<accession>X6MWX4</accession>
<feature type="region of interest" description="Disordered" evidence="1">
    <location>
        <begin position="86"/>
        <end position="114"/>
    </location>
</feature>
<dbReference type="Proteomes" id="UP000023152">
    <property type="component" value="Unassembled WGS sequence"/>
</dbReference>
<sequence length="114" mass="13150">MILLEEMEEGVKDDSMDVAKDAVELICKEHENETRGLIAGERCLEEYLKANENQCPIGNHSNCEFLKTRLARQKVNDLRVICPRQYQAKKDDDDDQSDHNSNTVEDNVGRNKKR</sequence>